<dbReference type="InterPro" id="IPR004572">
    <property type="entry name" value="Protoporphyrinogen_oxidase"/>
</dbReference>
<evidence type="ECO:0000256" key="4">
    <source>
        <dbReference type="ARBA" id="ARBA00012867"/>
    </source>
</evidence>
<dbReference type="OrthoDB" id="438553at2759"/>
<comment type="subcellular location">
    <subcellularLocation>
        <location evidence="13">Mitochondrion inner membrane</location>
    </subcellularLocation>
</comment>
<reference evidence="15 16" key="1">
    <citation type="submission" date="2016-03" db="EMBL/GenBank/DDBJ databases">
        <authorList>
            <person name="Devillers H."/>
        </authorList>
    </citation>
    <scope>NUCLEOTIDE SEQUENCE [LARGE SCALE GENOMIC DNA]</scope>
    <source>
        <strain evidence="15">CBS 11717</strain>
    </source>
</reference>
<dbReference type="InterPro" id="IPR050464">
    <property type="entry name" value="Zeta_carotene_desat/Oxidored"/>
</dbReference>
<dbReference type="SUPFAM" id="SSF51905">
    <property type="entry name" value="FAD/NAD(P)-binding domain"/>
    <property type="match status" value="1"/>
</dbReference>
<dbReference type="PANTHER" id="PTHR42923:SF3">
    <property type="entry name" value="PROTOPORPHYRINOGEN OXIDASE"/>
    <property type="match status" value="1"/>
</dbReference>
<dbReference type="GO" id="GO:0005743">
    <property type="term" value="C:mitochondrial inner membrane"/>
    <property type="evidence" value="ECO:0007669"/>
    <property type="project" value="UniProtKB-SubCell"/>
</dbReference>
<evidence type="ECO:0000259" key="14">
    <source>
        <dbReference type="Pfam" id="PF01593"/>
    </source>
</evidence>
<dbReference type="STRING" id="1230905.A0A1G4IQX2"/>
<keyword evidence="10 13" id="KW-0627">Porphyrin biosynthesis</keyword>
<evidence type="ECO:0000256" key="3">
    <source>
        <dbReference type="ARBA" id="ARBA00010551"/>
    </source>
</evidence>
<evidence type="ECO:0000256" key="6">
    <source>
        <dbReference type="ARBA" id="ARBA00022827"/>
    </source>
</evidence>
<keyword evidence="7 13" id="KW-0560">Oxidoreductase</keyword>
<evidence type="ECO:0000313" key="15">
    <source>
        <dbReference type="EMBL" id="SCU79005.1"/>
    </source>
</evidence>
<dbReference type="Pfam" id="PF01593">
    <property type="entry name" value="Amino_oxidase"/>
    <property type="match status" value="1"/>
</dbReference>
<dbReference type="InterPro" id="IPR002937">
    <property type="entry name" value="Amino_oxidase"/>
</dbReference>
<evidence type="ECO:0000256" key="7">
    <source>
        <dbReference type="ARBA" id="ARBA00023002"/>
    </source>
</evidence>
<organism evidence="15 16">
    <name type="scientific">Lachancea mirantina</name>
    <dbReference type="NCBI Taxonomy" id="1230905"/>
    <lineage>
        <taxon>Eukaryota</taxon>
        <taxon>Fungi</taxon>
        <taxon>Dikarya</taxon>
        <taxon>Ascomycota</taxon>
        <taxon>Saccharomycotina</taxon>
        <taxon>Saccharomycetes</taxon>
        <taxon>Saccharomycetales</taxon>
        <taxon>Saccharomycetaceae</taxon>
        <taxon>Lachancea</taxon>
    </lineage>
</organism>
<comment type="pathway">
    <text evidence="2 13">Porphyrin-containing compound metabolism; protoporphyrin-IX biosynthesis; protoporphyrin-IX from protoporphyrinogen-IX: step 1/1.</text>
</comment>
<evidence type="ECO:0000313" key="16">
    <source>
        <dbReference type="Proteomes" id="UP000191024"/>
    </source>
</evidence>
<evidence type="ECO:0000256" key="10">
    <source>
        <dbReference type="ARBA" id="ARBA00023244"/>
    </source>
</evidence>
<comment type="function">
    <text evidence="1 13">Catalyzes the 6-electron oxidation of protoporphyrinogen-IX to form protoporphyrin-IX.</text>
</comment>
<dbReference type="EMBL" id="LT598462">
    <property type="protein sequence ID" value="SCU79005.1"/>
    <property type="molecule type" value="Genomic_DNA"/>
</dbReference>
<accession>A0A1G4IQX2</accession>
<protein>
    <recommendedName>
        <fullName evidence="11 13">Protoporphyrinogen oxidase</fullName>
        <ecNumber evidence="4 13">1.3.3.4</ecNumber>
    </recommendedName>
</protein>
<dbReference type="GO" id="GO:0004729">
    <property type="term" value="F:oxygen-dependent protoporphyrinogen oxidase activity"/>
    <property type="evidence" value="ECO:0007669"/>
    <property type="project" value="UniProtKB-UniRule"/>
</dbReference>
<proteinExistence type="inferred from homology"/>
<comment type="cofactor">
    <cofactor evidence="13">
        <name>FAD</name>
        <dbReference type="ChEBI" id="CHEBI:57692"/>
    </cofactor>
    <text evidence="13">Binds 1 FAD per subunit.</text>
</comment>
<evidence type="ECO:0000256" key="8">
    <source>
        <dbReference type="ARBA" id="ARBA00023128"/>
    </source>
</evidence>
<dbReference type="SUPFAM" id="SSF54373">
    <property type="entry name" value="FAD-linked reductases, C-terminal domain"/>
    <property type="match status" value="1"/>
</dbReference>
<evidence type="ECO:0000256" key="13">
    <source>
        <dbReference type="RuleBase" id="RU367069"/>
    </source>
</evidence>
<sequence length="541" mass="59716">MLIQPPHLPRNANVAVVGAGIAGLSFSYFLSKLRPDVKLTIFDAQSKTGGWINSCTVQDREQRNVLVEKGPRTLRGVSDGTVMMIDTLYALNQGDIVQYIESKSEANRKFLLDANNELVQVPNGVLTMLKFLLSPVGRGVTSGMLGEAFRRGPIHPGRDESAFEMITRRFGTAAVANNIFSAIFHGIYADDIRKLSAQRTLRALVEMEKAHGSWTRAMLERMRANKKAKTEGSGEKNVLSEPLLEYQHALARDKRDLENLKTRLSRIPMLGLQNGLESLPNALRDSLRTSPNVRFLMDKHVSQLAVGNAGQLKLATDGEVFPEAFDHVRVTNTPTVLAQMTSKADLKQLLSEVQSNTVILVNFYLRGKDLLKSVHSFGYLVPQSNRNEENLLGVIFDSVIEQNYKKLSTNEPATRSVSNGNPEVYTKLTAMLGGHWLNGLGEHNVPSDSVVKKAVKTVLSNHLHIQKQDLDKGLWQVTVAKECLPQFHVGYDKWLAHIKSKLAESYGPNLSLGGMAFSKGPGVPDVFQDGFQDALALGSHN</sequence>
<dbReference type="Proteomes" id="UP000191024">
    <property type="component" value="Chromosome A"/>
</dbReference>
<dbReference type="UniPathway" id="UPA00251">
    <property type="reaction ID" value="UER00324"/>
</dbReference>
<keyword evidence="6 13" id="KW-0274">FAD</keyword>
<dbReference type="FunFam" id="3.50.50.60:FF:000276">
    <property type="entry name" value="Protoporphyrinogen oxidase"/>
    <property type="match status" value="1"/>
</dbReference>
<dbReference type="InterPro" id="IPR036188">
    <property type="entry name" value="FAD/NAD-bd_sf"/>
</dbReference>
<comment type="similarity">
    <text evidence="3 13">Belongs to the protoporphyrinogen/coproporphyrinogen oxidase family. Protoporphyrinogen oxidase subfamily.</text>
</comment>
<evidence type="ECO:0000256" key="1">
    <source>
        <dbReference type="ARBA" id="ARBA00002600"/>
    </source>
</evidence>
<comment type="catalytic activity">
    <reaction evidence="12 13">
        <text>protoporphyrinogen IX + 3 O2 = protoporphyrin IX + 3 H2O2</text>
        <dbReference type="Rhea" id="RHEA:25576"/>
        <dbReference type="ChEBI" id="CHEBI:15379"/>
        <dbReference type="ChEBI" id="CHEBI:16240"/>
        <dbReference type="ChEBI" id="CHEBI:57306"/>
        <dbReference type="ChEBI" id="CHEBI:57307"/>
        <dbReference type="EC" id="1.3.3.4"/>
    </reaction>
</comment>
<evidence type="ECO:0000256" key="12">
    <source>
        <dbReference type="ARBA" id="ARBA00047554"/>
    </source>
</evidence>
<dbReference type="GO" id="GO:0006782">
    <property type="term" value="P:protoporphyrinogen IX biosynthetic process"/>
    <property type="evidence" value="ECO:0007669"/>
    <property type="project" value="UniProtKB-UniRule"/>
</dbReference>
<evidence type="ECO:0000256" key="5">
    <source>
        <dbReference type="ARBA" id="ARBA00022630"/>
    </source>
</evidence>
<dbReference type="NCBIfam" id="TIGR00562">
    <property type="entry name" value="proto_IX_ox"/>
    <property type="match status" value="1"/>
</dbReference>
<evidence type="ECO:0000256" key="9">
    <source>
        <dbReference type="ARBA" id="ARBA00023133"/>
    </source>
</evidence>
<keyword evidence="8" id="KW-0496">Mitochondrion</keyword>
<evidence type="ECO:0000256" key="2">
    <source>
        <dbReference type="ARBA" id="ARBA00005073"/>
    </source>
</evidence>
<dbReference type="Gene3D" id="3.50.50.60">
    <property type="entry name" value="FAD/NAD(P)-binding domain"/>
    <property type="match status" value="1"/>
</dbReference>
<gene>
    <name evidence="15" type="ORF">LAMI_0A06920G</name>
</gene>
<dbReference type="AlphaFoldDB" id="A0A1G4IQX2"/>
<dbReference type="PANTHER" id="PTHR42923">
    <property type="entry name" value="PROTOPORPHYRINOGEN OXIDASE"/>
    <property type="match status" value="1"/>
</dbReference>
<evidence type="ECO:0000256" key="11">
    <source>
        <dbReference type="ARBA" id="ARBA00044160"/>
    </source>
</evidence>
<name>A0A1G4IQX2_9SACH</name>
<feature type="domain" description="Amine oxidase" evidence="14">
    <location>
        <begin position="21"/>
        <end position="518"/>
    </location>
</feature>
<dbReference type="EC" id="1.3.3.4" evidence="4 13"/>
<keyword evidence="9 13" id="KW-0350">Heme biosynthesis</keyword>
<keyword evidence="5 13" id="KW-0285">Flavoprotein</keyword>
<keyword evidence="16" id="KW-1185">Reference proteome</keyword>